<keyword evidence="2" id="KW-1133">Transmembrane helix</keyword>
<accession>A0A7X1HZC8</accession>
<keyword evidence="4" id="KW-1185">Reference proteome</keyword>
<feature type="compositionally biased region" description="Basic residues" evidence="1">
    <location>
        <begin position="206"/>
        <end position="216"/>
    </location>
</feature>
<feature type="region of interest" description="Disordered" evidence="1">
    <location>
        <begin position="197"/>
        <end position="245"/>
    </location>
</feature>
<feature type="region of interest" description="Disordered" evidence="1">
    <location>
        <begin position="65"/>
        <end position="123"/>
    </location>
</feature>
<reference evidence="3 4" key="1">
    <citation type="submission" date="2020-08" db="EMBL/GenBank/DDBJ databases">
        <title>Whole-Genome Sequence of French Clinical Streptomyces mexicanus Strain Q0842.</title>
        <authorList>
            <person name="Boxberger M."/>
            <person name="La Scola B."/>
        </authorList>
    </citation>
    <scope>NUCLEOTIDE SEQUENCE [LARGE SCALE GENOMIC DNA]</scope>
    <source>
        <strain evidence="3 4">Marseille-Q0842</strain>
    </source>
</reference>
<comment type="caution">
    <text evidence="3">The sequence shown here is derived from an EMBL/GenBank/DDBJ whole genome shotgun (WGS) entry which is preliminary data.</text>
</comment>
<evidence type="ECO:0000256" key="2">
    <source>
        <dbReference type="SAM" id="Phobius"/>
    </source>
</evidence>
<keyword evidence="2" id="KW-0472">Membrane</keyword>
<gene>
    <name evidence="3" type="ORF">H1R13_13625</name>
</gene>
<dbReference type="AlphaFoldDB" id="A0A7X1HZC8"/>
<feature type="compositionally biased region" description="Low complexity" evidence="1">
    <location>
        <begin position="151"/>
        <end position="162"/>
    </location>
</feature>
<sequence length="334" mass="34769">MDYCTTCRRHLNGALVCPGCGAYAPDIAPNATADSATPYAPGPAADALTAAYPVHASGPAPTLTDGFAPAYTDDLAPSHTDGPEEASVAGPAVAGAAHGTPAGSQRPGRAARRRQRARWQKTQRRALVATAVALVGGGLTVASMDRHTADRAQAAPAAPLAPHTDSVDTRPARHAAPAPPSADDRQLVLLRPALHRRHAPGDRHGPGIRRHGHPAARPRDGPAHRAARPGPHGRAPGRPPDGTVRHAVHRAADGHGHRDHGLLRRLRDRRLGVRDSAALLGSHRVGRHRQRARAERLPGAVLLVLRALLGVLLVPAAVPAGADLRQLIRPGTAA</sequence>
<dbReference type="RefSeq" id="WP_185947342.1">
    <property type="nucleotide sequence ID" value="NZ_JACMHY010000004.1"/>
</dbReference>
<organism evidence="3 4">
    <name type="scientific">Streptomyces mexicanus</name>
    <dbReference type="NCBI Taxonomy" id="178566"/>
    <lineage>
        <taxon>Bacteria</taxon>
        <taxon>Bacillati</taxon>
        <taxon>Actinomycetota</taxon>
        <taxon>Actinomycetes</taxon>
        <taxon>Kitasatosporales</taxon>
        <taxon>Streptomycetaceae</taxon>
        <taxon>Streptomyces</taxon>
    </lineage>
</organism>
<feature type="region of interest" description="Disordered" evidence="1">
    <location>
        <begin position="150"/>
        <end position="185"/>
    </location>
</feature>
<protein>
    <submittedName>
        <fullName evidence="3">Uncharacterized protein</fullName>
    </submittedName>
</protein>
<evidence type="ECO:0000313" key="4">
    <source>
        <dbReference type="Proteomes" id="UP000517694"/>
    </source>
</evidence>
<feature type="compositionally biased region" description="Low complexity" evidence="1">
    <location>
        <begin position="86"/>
        <end position="108"/>
    </location>
</feature>
<dbReference type="Proteomes" id="UP000517694">
    <property type="component" value="Unassembled WGS sequence"/>
</dbReference>
<feature type="transmembrane region" description="Helical" evidence="2">
    <location>
        <begin position="297"/>
        <end position="318"/>
    </location>
</feature>
<feature type="compositionally biased region" description="Low complexity" evidence="1">
    <location>
        <begin position="228"/>
        <end position="242"/>
    </location>
</feature>
<evidence type="ECO:0000256" key="1">
    <source>
        <dbReference type="SAM" id="MobiDB-lite"/>
    </source>
</evidence>
<feature type="compositionally biased region" description="Basic residues" evidence="1">
    <location>
        <begin position="109"/>
        <end position="123"/>
    </location>
</feature>
<evidence type="ECO:0000313" key="3">
    <source>
        <dbReference type="EMBL" id="MBC2865992.1"/>
    </source>
</evidence>
<keyword evidence="2" id="KW-0812">Transmembrane</keyword>
<dbReference type="EMBL" id="JACMHY010000004">
    <property type="protein sequence ID" value="MBC2865992.1"/>
    <property type="molecule type" value="Genomic_DNA"/>
</dbReference>
<proteinExistence type="predicted"/>
<name>A0A7X1HZC8_9ACTN</name>